<feature type="region of interest" description="Disordered" evidence="1">
    <location>
        <begin position="249"/>
        <end position="278"/>
    </location>
</feature>
<keyword evidence="2" id="KW-1133">Transmembrane helix</keyword>
<feature type="transmembrane region" description="Helical" evidence="2">
    <location>
        <begin position="55"/>
        <end position="77"/>
    </location>
</feature>
<keyword evidence="2" id="KW-0812">Transmembrane</keyword>
<protein>
    <submittedName>
        <fullName evidence="3">Uncharacterized protein</fullName>
    </submittedName>
</protein>
<dbReference type="OrthoDB" id="2108333at2759"/>
<dbReference type="AlphaFoldDB" id="A0A1Y2CLN9"/>
<accession>A0A1Y2CLN9</accession>
<organism evidence="3 4">
    <name type="scientific">Rhizoclosmatium globosum</name>
    <dbReference type="NCBI Taxonomy" id="329046"/>
    <lineage>
        <taxon>Eukaryota</taxon>
        <taxon>Fungi</taxon>
        <taxon>Fungi incertae sedis</taxon>
        <taxon>Chytridiomycota</taxon>
        <taxon>Chytridiomycota incertae sedis</taxon>
        <taxon>Chytridiomycetes</taxon>
        <taxon>Chytridiales</taxon>
        <taxon>Chytriomycetaceae</taxon>
        <taxon>Rhizoclosmatium</taxon>
    </lineage>
</organism>
<reference evidence="3 4" key="1">
    <citation type="submission" date="2016-07" db="EMBL/GenBank/DDBJ databases">
        <title>Pervasive Adenine N6-methylation of Active Genes in Fungi.</title>
        <authorList>
            <consortium name="DOE Joint Genome Institute"/>
            <person name="Mondo S.J."/>
            <person name="Dannebaum R.O."/>
            <person name="Kuo R.C."/>
            <person name="Labutti K."/>
            <person name="Haridas S."/>
            <person name="Kuo A."/>
            <person name="Salamov A."/>
            <person name="Ahrendt S.R."/>
            <person name="Lipzen A."/>
            <person name="Sullivan W."/>
            <person name="Andreopoulos W.B."/>
            <person name="Clum A."/>
            <person name="Lindquist E."/>
            <person name="Daum C."/>
            <person name="Ramamoorthy G.K."/>
            <person name="Gryganskyi A."/>
            <person name="Culley D."/>
            <person name="Magnuson J.K."/>
            <person name="James T.Y."/>
            <person name="O'Malley M.A."/>
            <person name="Stajich J.E."/>
            <person name="Spatafora J.W."/>
            <person name="Visel A."/>
            <person name="Grigoriev I.V."/>
        </authorList>
    </citation>
    <scope>NUCLEOTIDE SEQUENCE [LARGE SCALE GENOMIC DNA]</scope>
    <source>
        <strain evidence="3 4">JEL800</strain>
    </source>
</reference>
<evidence type="ECO:0000313" key="3">
    <source>
        <dbReference type="EMBL" id="ORY47876.1"/>
    </source>
</evidence>
<keyword evidence="2" id="KW-0472">Membrane</keyword>
<dbReference type="EMBL" id="MCGO01000013">
    <property type="protein sequence ID" value="ORY47876.1"/>
    <property type="molecule type" value="Genomic_DNA"/>
</dbReference>
<gene>
    <name evidence="3" type="ORF">BCR33DRAFT_714931</name>
</gene>
<evidence type="ECO:0000313" key="4">
    <source>
        <dbReference type="Proteomes" id="UP000193642"/>
    </source>
</evidence>
<dbReference type="Proteomes" id="UP000193642">
    <property type="component" value="Unassembled WGS sequence"/>
</dbReference>
<feature type="compositionally biased region" description="Polar residues" evidence="1">
    <location>
        <begin position="261"/>
        <end position="278"/>
    </location>
</feature>
<feature type="transmembrane region" description="Helical" evidence="2">
    <location>
        <begin position="21"/>
        <end position="43"/>
    </location>
</feature>
<sequence length="278" mass="30655">MTILILRAIPIWWDQRTSIIKALNVVQIGIEWISYFLAVLFRFVNPRDICLHYRIFIDCLYYFGFTTAVEAMLLLKAQAMFTKDSTRKLVIGFGLSIAGARLGLEPQLLLLLITAFTCFSKYDAFVSPAHSYFRIACDLTLSAIFLVPLIDKLLADGVGYPMAAFTVAFVITCVQMTVPAVGPFTQLLYAIVNSTICFSMHKMIENIGNVAKKISKQSNTDLSGYGGQNEAESGKKMSLGSLAHNSTMQSIKSTMPPVPKSGSSQPGSMHNLNQVNLD</sequence>
<name>A0A1Y2CLN9_9FUNG</name>
<feature type="transmembrane region" description="Helical" evidence="2">
    <location>
        <begin position="162"/>
        <end position="181"/>
    </location>
</feature>
<evidence type="ECO:0000256" key="2">
    <source>
        <dbReference type="SAM" id="Phobius"/>
    </source>
</evidence>
<feature type="transmembrane region" description="Helical" evidence="2">
    <location>
        <begin position="132"/>
        <end position="150"/>
    </location>
</feature>
<keyword evidence="4" id="KW-1185">Reference proteome</keyword>
<evidence type="ECO:0000256" key="1">
    <source>
        <dbReference type="SAM" id="MobiDB-lite"/>
    </source>
</evidence>
<proteinExistence type="predicted"/>
<feature type="transmembrane region" description="Helical" evidence="2">
    <location>
        <begin position="89"/>
        <end position="112"/>
    </location>
</feature>
<comment type="caution">
    <text evidence="3">The sequence shown here is derived from an EMBL/GenBank/DDBJ whole genome shotgun (WGS) entry which is preliminary data.</text>
</comment>